<accession>A0ABY9RXB7</accession>
<evidence type="ECO:0000313" key="2">
    <source>
        <dbReference type="EMBL" id="WMX45854.1"/>
    </source>
</evidence>
<evidence type="ECO:0000259" key="1">
    <source>
        <dbReference type="PROSITE" id="PS51186"/>
    </source>
</evidence>
<dbReference type="Proteomes" id="UP001250858">
    <property type="component" value="Chromosome"/>
</dbReference>
<gene>
    <name evidence="2" type="ORF">RGF97_14690</name>
</gene>
<dbReference type="SUPFAM" id="SSF55729">
    <property type="entry name" value="Acyl-CoA N-acyltransferases (Nat)"/>
    <property type="match status" value="1"/>
</dbReference>
<reference evidence="2 3" key="1">
    <citation type="submission" date="2023-09" db="EMBL/GenBank/DDBJ databases">
        <title>Complete genome of Streptomyces roseicoloratus T14.</title>
        <authorList>
            <person name="Bashizi T."/>
            <person name="Kim M.-J."/>
            <person name="Lee G."/>
            <person name="Tagele S.B."/>
            <person name="Shin J.-H."/>
        </authorList>
    </citation>
    <scope>NUCLEOTIDE SEQUENCE [LARGE SCALE GENOMIC DNA]</scope>
    <source>
        <strain evidence="2 3">T14</strain>
    </source>
</reference>
<feature type="domain" description="N-acetyltransferase" evidence="1">
    <location>
        <begin position="35"/>
        <end position="187"/>
    </location>
</feature>
<dbReference type="PROSITE" id="PS51186">
    <property type="entry name" value="GNAT"/>
    <property type="match status" value="1"/>
</dbReference>
<name>A0ABY9RXB7_9ACTN</name>
<organism evidence="2 3">
    <name type="scientific">Streptomyces roseicoloratus</name>
    <dbReference type="NCBI Taxonomy" id="2508722"/>
    <lineage>
        <taxon>Bacteria</taxon>
        <taxon>Bacillati</taxon>
        <taxon>Actinomycetota</taxon>
        <taxon>Actinomycetes</taxon>
        <taxon>Kitasatosporales</taxon>
        <taxon>Streptomycetaceae</taxon>
        <taxon>Streptomyces</taxon>
    </lineage>
</organism>
<dbReference type="GO" id="GO:0016746">
    <property type="term" value="F:acyltransferase activity"/>
    <property type="evidence" value="ECO:0007669"/>
    <property type="project" value="UniProtKB-KW"/>
</dbReference>
<keyword evidence="2" id="KW-0012">Acyltransferase</keyword>
<dbReference type="CDD" id="cd04301">
    <property type="entry name" value="NAT_SF"/>
    <property type="match status" value="1"/>
</dbReference>
<protein>
    <submittedName>
        <fullName evidence="2">GNAT family N-acetyltransferase</fullName>
        <ecNumber evidence="2">2.3.1.-</ecNumber>
    </submittedName>
</protein>
<dbReference type="Pfam" id="PF00583">
    <property type="entry name" value="Acetyltransf_1"/>
    <property type="match status" value="1"/>
</dbReference>
<keyword evidence="2" id="KW-0808">Transferase</keyword>
<evidence type="ECO:0000313" key="3">
    <source>
        <dbReference type="Proteomes" id="UP001250858"/>
    </source>
</evidence>
<dbReference type="InterPro" id="IPR000182">
    <property type="entry name" value="GNAT_dom"/>
</dbReference>
<dbReference type="EC" id="2.3.1.-" evidence="2"/>
<dbReference type="EMBL" id="CP133762">
    <property type="protein sequence ID" value="WMX45854.1"/>
    <property type="molecule type" value="Genomic_DNA"/>
</dbReference>
<proteinExistence type="predicted"/>
<dbReference type="Gene3D" id="3.40.630.30">
    <property type="match status" value="1"/>
</dbReference>
<dbReference type="RefSeq" id="WP_309548677.1">
    <property type="nucleotide sequence ID" value="NZ_CP133762.1"/>
</dbReference>
<dbReference type="InterPro" id="IPR016181">
    <property type="entry name" value="Acyl_CoA_acyltransferase"/>
</dbReference>
<sequence>MPTTPALLRRTVLAHASAPENVGPELRRRLIDCWIAVTNAGGSAGFPFPPVTEADVAPVTDTLLGRLAPDGHRLITATVGRRLAGWVVLGHDPNPLVAHWGTVHHLQTHPDSRGLGLGAALMRELHRLARDELSLTRLRLAVRGGEGLESFYGSLGWTETGRWPNALRLGPAPEDTRDEVLMGLELRPEAGSFMVDAPGPGPCSSRPVRASPTACGWCDGSPA</sequence>
<keyword evidence="3" id="KW-1185">Reference proteome</keyword>